<dbReference type="InterPro" id="IPR049704">
    <property type="entry name" value="Aminotrans_3_PPA_site"/>
</dbReference>
<dbReference type="GO" id="GO:0030170">
    <property type="term" value="F:pyridoxal phosphate binding"/>
    <property type="evidence" value="ECO:0007669"/>
    <property type="project" value="InterPro"/>
</dbReference>
<comment type="similarity">
    <text evidence="9">Belongs to the class-III pyridoxal-phosphate-dependent aminotransferase family.</text>
</comment>
<dbReference type="RefSeq" id="WP_086161428.1">
    <property type="nucleotide sequence ID" value="NZ_CP021121.1"/>
</dbReference>
<dbReference type="PIRSF" id="PIRSF000521">
    <property type="entry name" value="Transaminase_4ab_Lys_Orn"/>
    <property type="match status" value="1"/>
</dbReference>
<dbReference type="PANTHER" id="PTHR11986:SF18">
    <property type="entry name" value="ORNITHINE AMINOTRANSFERASE, MITOCHONDRIAL"/>
    <property type="match status" value="1"/>
</dbReference>
<dbReference type="AlphaFoldDB" id="A0A1W7D3S9"/>
<dbReference type="GO" id="GO:0042802">
    <property type="term" value="F:identical protein binding"/>
    <property type="evidence" value="ECO:0007669"/>
    <property type="project" value="TreeGrafter"/>
</dbReference>
<organism evidence="10 11">
    <name type="scientific">Streptomyces marincola</name>
    <dbReference type="NCBI Taxonomy" id="2878388"/>
    <lineage>
        <taxon>Bacteria</taxon>
        <taxon>Bacillati</taxon>
        <taxon>Actinomycetota</taxon>
        <taxon>Actinomycetes</taxon>
        <taxon>Kitasatosporales</taxon>
        <taxon>Streptomycetaceae</taxon>
        <taxon>Streptomyces</taxon>
    </lineage>
</organism>
<evidence type="ECO:0000313" key="10">
    <source>
        <dbReference type="EMBL" id="ARQ71587.1"/>
    </source>
</evidence>
<proteinExistence type="inferred from homology"/>
<dbReference type="InterPro" id="IPR015424">
    <property type="entry name" value="PyrdxlP-dep_Trfase"/>
</dbReference>
<dbReference type="GO" id="GO:0004587">
    <property type="term" value="F:ornithine aminotransferase activity"/>
    <property type="evidence" value="ECO:0007669"/>
    <property type="project" value="UniProtKB-EC"/>
</dbReference>
<dbReference type="InterPro" id="IPR015421">
    <property type="entry name" value="PyrdxlP-dep_Trfase_major"/>
</dbReference>
<comment type="cofactor">
    <cofactor evidence="1">
        <name>pyridoxal 5'-phosphate</name>
        <dbReference type="ChEBI" id="CHEBI:597326"/>
    </cofactor>
</comment>
<name>A0A1W7D3S9_9ACTN</name>
<evidence type="ECO:0000256" key="5">
    <source>
        <dbReference type="ARBA" id="ARBA00022650"/>
    </source>
</evidence>
<gene>
    <name evidence="10" type="ORF">CAG99_24620</name>
</gene>
<evidence type="ECO:0000256" key="1">
    <source>
        <dbReference type="ARBA" id="ARBA00001933"/>
    </source>
</evidence>
<protein>
    <recommendedName>
        <fullName evidence="3">ornithine aminotransferase</fullName>
        <ecNumber evidence="3">2.6.1.13</ecNumber>
    </recommendedName>
    <alternativeName>
        <fullName evidence="8">Ornithine--oxo-acid aminotransferase</fullName>
    </alternativeName>
</protein>
<accession>A0A1W7D3S9</accession>
<keyword evidence="6" id="KW-0808">Transferase</keyword>
<dbReference type="KEGG" id="smao:CAG99_24620"/>
<dbReference type="InterPro" id="IPR005814">
    <property type="entry name" value="Aminotrans_3"/>
</dbReference>
<keyword evidence="4" id="KW-0032">Aminotransferase</keyword>
<evidence type="ECO:0000256" key="7">
    <source>
        <dbReference type="ARBA" id="ARBA00022898"/>
    </source>
</evidence>
<evidence type="ECO:0000313" key="11">
    <source>
        <dbReference type="Proteomes" id="UP000194218"/>
    </source>
</evidence>
<dbReference type="PANTHER" id="PTHR11986">
    <property type="entry name" value="AMINOTRANSFERASE CLASS III"/>
    <property type="match status" value="1"/>
</dbReference>
<dbReference type="Gene3D" id="3.40.640.10">
    <property type="entry name" value="Type I PLP-dependent aspartate aminotransferase-like (Major domain)"/>
    <property type="match status" value="1"/>
</dbReference>
<keyword evidence="5" id="KW-0028">Amino-acid biosynthesis</keyword>
<evidence type="ECO:0000256" key="9">
    <source>
        <dbReference type="RuleBase" id="RU003560"/>
    </source>
</evidence>
<dbReference type="Pfam" id="PF00202">
    <property type="entry name" value="Aminotran_3"/>
    <property type="match status" value="1"/>
</dbReference>
<dbReference type="NCBIfam" id="TIGR01885">
    <property type="entry name" value="Orn_aminotrans"/>
    <property type="match status" value="1"/>
</dbReference>
<evidence type="ECO:0000256" key="6">
    <source>
        <dbReference type="ARBA" id="ARBA00022679"/>
    </source>
</evidence>
<dbReference type="EMBL" id="CP021121">
    <property type="protein sequence ID" value="ARQ71587.1"/>
    <property type="molecule type" value="Genomic_DNA"/>
</dbReference>
<dbReference type="SUPFAM" id="SSF53383">
    <property type="entry name" value="PLP-dependent transferases"/>
    <property type="match status" value="1"/>
</dbReference>
<dbReference type="Gene3D" id="3.90.1150.10">
    <property type="entry name" value="Aspartate Aminotransferase, domain 1"/>
    <property type="match status" value="1"/>
</dbReference>
<dbReference type="UniPathway" id="UPA00098">
    <property type="reaction ID" value="UER00358"/>
</dbReference>
<dbReference type="InterPro" id="IPR050103">
    <property type="entry name" value="Class-III_PLP-dep_AT"/>
</dbReference>
<dbReference type="InterPro" id="IPR010164">
    <property type="entry name" value="Orn_aminotrans"/>
</dbReference>
<dbReference type="GO" id="GO:0055129">
    <property type="term" value="P:L-proline biosynthetic process"/>
    <property type="evidence" value="ECO:0007669"/>
    <property type="project" value="UniProtKB-UniPathway"/>
</dbReference>
<dbReference type="PROSITE" id="PS00600">
    <property type="entry name" value="AA_TRANSFER_CLASS_3"/>
    <property type="match status" value="1"/>
</dbReference>
<dbReference type="FunFam" id="3.40.640.10:FF:000011">
    <property type="entry name" value="Ornithine aminotransferase"/>
    <property type="match status" value="1"/>
</dbReference>
<evidence type="ECO:0000256" key="4">
    <source>
        <dbReference type="ARBA" id="ARBA00022576"/>
    </source>
</evidence>
<keyword evidence="5" id="KW-0641">Proline biosynthesis</keyword>
<comment type="pathway">
    <text evidence="2">Amino-acid biosynthesis; L-proline biosynthesis; L-glutamate 5-semialdehyde from L-ornithine: step 1/1.</text>
</comment>
<keyword evidence="11" id="KW-1185">Reference proteome</keyword>
<dbReference type="OrthoDB" id="9801052at2"/>
<evidence type="ECO:0000256" key="8">
    <source>
        <dbReference type="ARBA" id="ARBA00030587"/>
    </source>
</evidence>
<dbReference type="Proteomes" id="UP000194218">
    <property type="component" value="Chromosome"/>
</dbReference>
<keyword evidence="7 9" id="KW-0663">Pyridoxal phosphate</keyword>
<dbReference type="EC" id="2.6.1.13" evidence="3"/>
<dbReference type="CDD" id="cd00610">
    <property type="entry name" value="OAT_like"/>
    <property type="match status" value="1"/>
</dbReference>
<evidence type="ECO:0000256" key="3">
    <source>
        <dbReference type="ARBA" id="ARBA00012924"/>
    </source>
</evidence>
<dbReference type="InterPro" id="IPR015422">
    <property type="entry name" value="PyrdxlP-dep_Trfase_small"/>
</dbReference>
<reference evidence="10 11" key="1">
    <citation type="submission" date="2017-05" db="EMBL/GenBank/DDBJ databases">
        <title>Complete genome sequence of Streptomyces sp. SCSIO 03032 revealed the diverse biosynthetic pathways for its bioactive secondary metabolites.</title>
        <authorList>
            <person name="Ma L."/>
            <person name="Zhu Y."/>
            <person name="Zhang W."/>
            <person name="Zhang G."/>
            <person name="Tian X."/>
            <person name="Zhang S."/>
            <person name="Zhang C."/>
        </authorList>
    </citation>
    <scope>NUCLEOTIDE SEQUENCE [LARGE SCALE GENOMIC DNA]</scope>
    <source>
        <strain evidence="10 11">SCSIO 03032</strain>
    </source>
</reference>
<sequence>MTAPTARARPRSSAELIRAESTALAHNYHPLPVVVSHAEGVWVRDVEGRRYLDMLAGYSALNFGHRHPALVEAAHRQLDQLTLTSRAFHNDRLAGFAENLAALTGFAMTLPMNTGAEAVESGIKVARKWAYDVKGVAPDRATIVVAADNFHGRTTTVVGFSTDPVAREGFGPFAPGFRVVPYNDLPALREAVDETTAAVLLEPVQGEAGVIIPDEGYLAGVRAVTRDAGALFIADEIQSGLGRTGTTLAVEHERVVPDMVLLGKALGGGIVPVSAVVAGRDVLGVLGPGQHGSTFGGNPLAAAVGTAVTELLRTGEFQRRAAELGRVLDAGLTALTGRGVLAHRCRGLWAGVDIDPALGTGREISERLMSEGVLVKDTHGSTIRLAPPLTITRDELVWALDRLAAVLSA</sequence>
<evidence type="ECO:0000256" key="2">
    <source>
        <dbReference type="ARBA" id="ARBA00004998"/>
    </source>
</evidence>